<dbReference type="GO" id="GO:0031012">
    <property type="term" value="C:extracellular matrix"/>
    <property type="evidence" value="ECO:0007669"/>
    <property type="project" value="TreeGrafter"/>
</dbReference>
<dbReference type="AlphaFoldDB" id="A0A8S3ZCD6"/>
<dbReference type="SMART" id="SM00369">
    <property type="entry name" value="LRR_TYP"/>
    <property type="match status" value="7"/>
</dbReference>
<dbReference type="GO" id="GO:0005615">
    <property type="term" value="C:extracellular space"/>
    <property type="evidence" value="ECO:0007669"/>
    <property type="project" value="TreeGrafter"/>
</dbReference>
<keyword evidence="6" id="KW-1185">Reference proteome</keyword>
<dbReference type="EMBL" id="CAJHNH020001857">
    <property type="protein sequence ID" value="CAG5124721.1"/>
    <property type="molecule type" value="Genomic_DNA"/>
</dbReference>
<dbReference type="Pfam" id="PF13855">
    <property type="entry name" value="LRR_8"/>
    <property type="match status" value="2"/>
</dbReference>
<keyword evidence="2 4" id="KW-0732">Signal</keyword>
<dbReference type="PROSITE" id="PS51450">
    <property type="entry name" value="LRR"/>
    <property type="match status" value="1"/>
</dbReference>
<dbReference type="Pfam" id="PF00560">
    <property type="entry name" value="LRR_1"/>
    <property type="match status" value="1"/>
</dbReference>
<dbReference type="SUPFAM" id="SSF52058">
    <property type="entry name" value="L domain-like"/>
    <property type="match status" value="2"/>
</dbReference>
<name>A0A8S3ZCD6_9EUPU</name>
<dbReference type="PANTHER" id="PTHR24373:SF370">
    <property type="entry name" value="FISH-LIPS, ISOFORM E"/>
    <property type="match status" value="1"/>
</dbReference>
<feature type="signal peptide" evidence="4">
    <location>
        <begin position="1"/>
        <end position="18"/>
    </location>
</feature>
<dbReference type="InterPro" id="IPR003591">
    <property type="entry name" value="Leu-rich_rpt_typical-subtyp"/>
</dbReference>
<dbReference type="InterPro" id="IPR001611">
    <property type="entry name" value="Leu-rich_rpt"/>
</dbReference>
<gene>
    <name evidence="5" type="ORF">CUNI_LOCUS10279</name>
</gene>
<accession>A0A8S3ZCD6</accession>
<organism evidence="5 6">
    <name type="scientific">Candidula unifasciata</name>
    <dbReference type="NCBI Taxonomy" id="100452"/>
    <lineage>
        <taxon>Eukaryota</taxon>
        <taxon>Metazoa</taxon>
        <taxon>Spiralia</taxon>
        <taxon>Lophotrochozoa</taxon>
        <taxon>Mollusca</taxon>
        <taxon>Gastropoda</taxon>
        <taxon>Heterobranchia</taxon>
        <taxon>Euthyneura</taxon>
        <taxon>Panpulmonata</taxon>
        <taxon>Eupulmonata</taxon>
        <taxon>Stylommatophora</taxon>
        <taxon>Helicina</taxon>
        <taxon>Helicoidea</taxon>
        <taxon>Geomitridae</taxon>
        <taxon>Candidula</taxon>
    </lineage>
</organism>
<comment type="caution">
    <text evidence="5">The sequence shown here is derived from an EMBL/GenBank/DDBJ whole genome shotgun (WGS) entry which is preliminary data.</text>
</comment>
<sequence length="482" mass="53204">MDNILVLLCSIWISLIQADCPYQECQCISPAVLCMSRGLKALPELNKTVTGFTSLALDGNQITTITDGSLPSNLTDISLTDNPITTIDDTAFEGSKLTLRRLTISNARFTRIPDAFSQLQNLQTLHVIGVPVTDWNVEAMKNIGSTLETLYLERVNLATSPTWLGYFSRLTELDILSSFLEDIPDNAMDLMNNTMTYLNLYNNSLSEVPKSLSKLTSLLNLYLTENKIANTTWLPQSSKIQALSLNSNNINNAVQLSTSLLPYADSLQSLDIEDNQLSSFPELSFLTRIGTLSFRNNKLSDASSGSLPPKLYSLELQNNFLPRIPMIMSGLQSITDFTMPSNRITVIQSTDFSSVVTSVELGFNHITELTEYSFPKNSAIEYLYLNNNPLRKISVSAFNNLPILSDLSLQGTLLSRMPLALSSLTSLYSLDFTNTPSLVCTCLEKSLTSWVQARGPDVVSGDCGQITIYAFFTTFGPDCPND</sequence>
<evidence type="ECO:0000313" key="5">
    <source>
        <dbReference type="EMBL" id="CAG5124721.1"/>
    </source>
</evidence>
<evidence type="ECO:0000256" key="4">
    <source>
        <dbReference type="SAM" id="SignalP"/>
    </source>
</evidence>
<evidence type="ECO:0000256" key="1">
    <source>
        <dbReference type="ARBA" id="ARBA00022614"/>
    </source>
</evidence>
<dbReference type="OrthoDB" id="676979at2759"/>
<keyword evidence="1" id="KW-0433">Leucine-rich repeat</keyword>
<protein>
    <submittedName>
        <fullName evidence="5">Uncharacterized protein</fullName>
    </submittedName>
</protein>
<dbReference type="Gene3D" id="3.80.10.10">
    <property type="entry name" value="Ribonuclease Inhibitor"/>
    <property type="match status" value="3"/>
</dbReference>
<dbReference type="Proteomes" id="UP000678393">
    <property type="component" value="Unassembled WGS sequence"/>
</dbReference>
<keyword evidence="3" id="KW-0677">Repeat</keyword>
<feature type="chain" id="PRO_5035858242" evidence="4">
    <location>
        <begin position="19"/>
        <end position="482"/>
    </location>
</feature>
<dbReference type="InterPro" id="IPR032675">
    <property type="entry name" value="LRR_dom_sf"/>
</dbReference>
<dbReference type="PANTHER" id="PTHR24373">
    <property type="entry name" value="SLIT RELATED LEUCINE-RICH REPEAT NEURONAL PROTEIN"/>
    <property type="match status" value="1"/>
</dbReference>
<evidence type="ECO:0000256" key="3">
    <source>
        <dbReference type="ARBA" id="ARBA00022737"/>
    </source>
</evidence>
<dbReference type="SMART" id="SM00364">
    <property type="entry name" value="LRR_BAC"/>
    <property type="match status" value="4"/>
</dbReference>
<evidence type="ECO:0000313" key="6">
    <source>
        <dbReference type="Proteomes" id="UP000678393"/>
    </source>
</evidence>
<dbReference type="InterPro" id="IPR050328">
    <property type="entry name" value="Dev_Immune_Receptor"/>
</dbReference>
<reference evidence="5" key="1">
    <citation type="submission" date="2021-04" db="EMBL/GenBank/DDBJ databases">
        <authorList>
            <consortium name="Molecular Ecology Group"/>
        </authorList>
    </citation>
    <scope>NUCLEOTIDE SEQUENCE</scope>
</reference>
<dbReference type="SMART" id="SM00365">
    <property type="entry name" value="LRR_SD22"/>
    <property type="match status" value="5"/>
</dbReference>
<evidence type="ECO:0000256" key="2">
    <source>
        <dbReference type="ARBA" id="ARBA00022729"/>
    </source>
</evidence>
<proteinExistence type="predicted"/>